<keyword evidence="2" id="KW-1185">Reference proteome</keyword>
<comment type="caution">
    <text evidence="1">The sequence shown here is derived from an EMBL/GenBank/DDBJ whole genome shotgun (WGS) entry which is preliminary data.</text>
</comment>
<reference evidence="2" key="1">
    <citation type="submission" date="2017-03" db="EMBL/GenBank/DDBJ databases">
        <title>Phytopthora megakarya and P. palmivora, two closely related causual agents of cacao black pod achieved similar genome size and gene model numbers by different mechanisms.</title>
        <authorList>
            <person name="Ali S."/>
            <person name="Shao J."/>
            <person name="Larry D.J."/>
            <person name="Kronmiller B."/>
            <person name="Shen D."/>
            <person name="Strem M.D."/>
            <person name="Melnick R.L."/>
            <person name="Guiltinan M.J."/>
            <person name="Tyler B.M."/>
            <person name="Meinhardt L.W."/>
            <person name="Bailey B.A."/>
        </authorList>
    </citation>
    <scope>NUCLEOTIDE SEQUENCE [LARGE SCALE GENOMIC DNA]</scope>
    <source>
        <strain evidence="2">zdho120</strain>
    </source>
</reference>
<accession>A0A225WFT4</accession>
<evidence type="ECO:0000313" key="1">
    <source>
        <dbReference type="EMBL" id="OWZ15877.1"/>
    </source>
</evidence>
<dbReference type="Proteomes" id="UP000198211">
    <property type="component" value="Unassembled WGS sequence"/>
</dbReference>
<evidence type="ECO:0000313" key="2">
    <source>
        <dbReference type="Proteomes" id="UP000198211"/>
    </source>
</evidence>
<protein>
    <submittedName>
        <fullName evidence="1">Uncharacterized protein</fullName>
    </submittedName>
</protein>
<dbReference type="EMBL" id="NBNE01001038">
    <property type="protein sequence ID" value="OWZ15877.1"/>
    <property type="molecule type" value="Genomic_DNA"/>
</dbReference>
<sequence length="64" mass="7241">MVDYARVVHPLQAKVDGVMSRRGRRKRQLTGVDLEWPDDDVAAFTSVVDPLSTSNNQHFVDKDT</sequence>
<gene>
    <name evidence="1" type="ORF">PHMEG_00010415</name>
</gene>
<dbReference type="OrthoDB" id="104731at2759"/>
<organism evidence="1 2">
    <name type="scientific">Phytophthora megakarya</name>
    <dbReference type="NCBI Taxonomy" id="4795"/>
    <lineage>
        <taxon>Eukaryota</taxon>
        <taxon>Sar</taxon>
        <taxon>Stramenopiles</taxon>
        <taxon>Oomycota</taxon>
        <taxon>Peronosporomycetes</taxon>
        <taxon>Peronosporales</taxon>
        <taxon>Peronosporaceae</taxon>
        <taxon>Phytophthora</taxon>
    </lineage>
</organism>
<name>A0A225WFT4_9STRA</name>
<dbReference type="AlphaFoldDB" id="A0A225WFT4"/>
<proteinExistence type="predicted"/>